<organism evidence="7 8">
    <name type="scientific">Corallococcus aberystwythensis</name>
    <dbReference type="NCBI Taxonomy" id="2316722"/>
    <lineage>
        <taxon>Bacteria</taxon>
        <taxon>Pseudomonadati</taxon>
        <taxon>Myxococcota</taxon>
        <taxon>Myxococcia</taxon>
        <taxon>Myxococcales</taxon>
        <taxon>Cystobacterineae</taxon>
        <taxon>Myxococcaceae</taxon>
        <taxon>Corallococcus</taxon>
    </lineage>
</organism>
<evidence type="ECO:0000256" key="4">
    <source>
        <dbReference type="ARBA" id="ARBA00022989"/>
    </source>
</evidence>
<feature type="transmembrane region" description="Helical" evidence="6">
    <location>
        <begin position="402"/>
        <end position="424"/>
    </location>
</feature>
<dbReference type="PANTHER" id="PTHR30250:SF11">
    <property type="entry name" value="O-ANTIGEN TRANSPORTER-RELATED"/>
    <property type="match status" value="1"/>
</dbReference>
<feature type="transmembrane region" description="Helical" evidence="6">
    <location>
        <begin position="436"/>
        <end position="458"/>
    </location>
</feature>
<proteinExistence type="predicted"/>
<keyword evidence="4 6" id="KW-1133">Transmembrane helix</keyword>
<keyword evidence="2" id="KW-1003">Cell membrane</keyword>
<dbReference type="GO" id="GO:0005886">
    <property type="term" value="C:plasma membrane"/>
    <property type="evidence" value="ECO:0007669"/>
    <property type="project" value="UniProtKB-SubCell"/>
</dbReference>
<dbReference type="CDD" id="cd13128">
    <property type="entry name" value="MATE_Wzx_like"/>
    <property type="match status" value="1"/>
</dbReference>
<dbReference type="NCBIfam" id="NF041871">
    <property type="entry name" value="Wzx_EPS"/>
    <property type="match status" value="1"/>
</dbReference>
<dbReference type="AlphaFoldDB" id="A0A3A8PCQ0"/>
<feature type="transmembrane region" description="Helical" evidence="6">
    <location>
        <begin position="30"/>
        <end position="48"/>
    </location>
</feature>
<comment type="subcellular location">
    <subcellularLocation>
        <location evidence="1">Cell membrane</location>
        <topology evidence="1">Multi-pass membrane protein</topology>
    </subcellularLocation>
</comment>
<gene>
    <name evidence="7" type="ORF">D7W81_38950</name>
</gene>
<evidence type="ECO:0000256" key="3">
    <source>
        <dbReference type="ARBA" id="ARBA00022692"/>
    </source>
</evidence>
<evidence type="ECO:0000313" key="8">
    <source>
        <dbReference type="Proteomes" id="UP000267003"/>
    </source>
</evidence>
<sequence length="518" mass="55396">MNSSSSPSAEADDGARANEVRGAVRSTLQLGGSLMVTYAIALGIRALMPRYLGPEAFGYFNWSEAFAATFFVATNLGLETYIRKEVPVRPDHASDFFGTTMLLRLAMTLVLMVALALVLHHTGEPPEVQHLVQWFAVAQSLIVVNASMAALLHSKGKVAGLSVSNVITKIVWGGGLALMAAFGVGLQWLAVPMVLSEAVKLIISWKLAKEHLNLKFRIDLTETKKVMKACLPFFLTAAALACNGRTDMSLLGKLASKEEVGWYGGAFSIAGLTFLISPIFGWVLMPMMSRAAARSPQELSHLTRRSLEGVLAFTVPVMMAMVLGADLWVRIMCGPGFEPAALPLRVLSPIFVMAYVTMVSSIWLTMSNKEWWVTLAATMGAVVNPLLNLALIPWLYGRIGPSGGATATAMSMFLTEVIVTVLFLSRMGRNSFDRRSLVMVAKTAVVCGVCVVLDRVLLGAGMAPWPRLGLTATTYVVGVLGTGAVRPAELLQVVRMARQRGGNGGAPAEVAVPAAPTA</sequence>
<feature type="transmembrane region" description="Helical" evidence="6">
    <location>
        <begin position="371"/>
        <end position="396"/>
    </location>
</feature>
<dbReference type="Pfam" id="PF13440">
    <property type="entry name" value="Polysacc_synt_3"/>
    <property type="match status" value="1"/>
</dbReference>
<name>A0A3A8PCQ0_9BACT</name>
<feature type="transmembrane region" description="Helical" evidence="6">
    <location>
        <begin position="266"/>
        <end position="285"/>
    </location>
</feature>
<evidence type="ECO:0000256" key="6">
    <source>
        <dbReference type="SAM" id="Phobius"/>
    </source>
</evidence>
<reference evidence="8" key="1">
    <citation type="submission" date="2018-09" db="EMBL/GenBank/DDBJ databases">
        <authorList>
            <person name="Livingstone P.G."/>
            <person name="Whitworth D.E."/>
        </authorList>
    </citation>
    <scope>NUCLEOTIDE SEQUENCE [LARGE SCALE GENOMIC DNA]</scope>
    <source>
        <strain evidence="8">AB050A</strain>
    </source>
</reference>
<evidence type="ECO:0000256" key="2">
    <source>
        <dbReference type="ARBA" id="ARBA00022475"/>
    </source>
</evidence>
<feature type="transmembrane region" description="Helical" evidence="6">
    <location>
        <begin position="102"/>
        <end position="119"/>
    </location>
</feature>
<accession>A0A3A8PCQ0</accession>
<dbReference type="InterPro" id="IPR050833">
    <property type="entry name" value="Poly_Biosynth_Transport"/>
</dbReference>
<feature type="transmembrane region" description="Helical" evidence="6">
    <location>
        <begin position="470"/>
        <end position="488"/>
    </location>
</feature>
<dbReference type="OrthoDB" id="5240734at2"/>
<evidence type="ECO:0000313" key="7">
    <source>
        <dbReference type="EMBL" id="RKH53739.1"/>
    </source>
</evidence>
<feature type="transmembrane region" description="Helical" evidence="6">
    <location>
        <begin position="131"/>
        <end position="152"/>
    </location>
</feature>
<dbReference type="Proteomes" id="UP000267003">
    <property type="component" value="Unassembled WGS sequence"/>
</dbReference>
<feature type="transmembrane region" description="Helical" evidence="6">
    <location>
        <begin position="344"/>
        <end position="364"/>
    </location>
</feature>
<evidence type="ECO:0000256" key="1">
    <source>
        <dbReference type="ARBA" id="ARBA00004651"/>
    </source>
</evidence>
<protein>
    <submittedName>
        <fullName evidence="7">Flippase</fullName>
    </submittedName>
</protein>
<dbReference type="EMBL" id="RAWK01000406">
    <property type="protein sequence ID" value="RKH53739.1"/>
    <property type="molecule type" value="Genomic_DNA"/>
</dbReference>
<feature type="transmembrane region" description="Helical" evidence="6">
    <location>
        <begin position="306"/>
        <end position="324"/>
    </location>
</feature>
<feature type="transmembrane region" description="Helical" evidence="6">
    <location>
        <begin position="60"/>
        <end position="82"/>
    </location>
</feature>
<keyword evidence="8" id="KW-1185">Reference proteome</keyword>
<dbReference type="PANTHER" id="PTHR30250">
    <property type="entry name" value="PST FAMILY PREDICTED COLANIC ACID TRANSPORTER"/>
    <property type="match status" value="1"/>
</dbReference>
<comment type="caution">
    <text evidence="7">The sequence shown here is derived from an EMBL/GenBank/DDBJ whole genome shotgun (WGS) entry which is preliminary data.</text>
</comment>
<keyword evidence="3 6" id="KW-0812">Transmembrane</keyword>
<keyword evidence="5 6" id="KW-0472">Membrane</keyword>
<evidence type="ECO:0000256" key="5">
    <source>
        <dbReference type="ARBA" id="ARBA00023136"/>
    </source>
</evidence>